<dbReference type="Proteomes" id="UP000286100">
    <property type="component" value="Unassembled WGS sequence"/>
</dbReference>
<dbReference type="PANTHER" id="PTHR30399:SF1">
    <property type="entry name" value="UTP PYROPHOSPHATASE"/>
    <property type="match status" value="1"/>
</dbReference>
<dbReference type="AlphaFoldDB" id="A0A418WR60"/>
<proteinExistence type="predicted"/>
<dbReference type="PANTHER" id="PTHR30399">
    <property type="entry name" value="UNCHARACTERIZED PROTEIN YGJP"/>
    <property type="match status" value="1"/>
</dbReference>
<gene>
    <name evidence="2" type="ORF">D3876_05440</name>
</gene>
<dbReference type="InterPro" id="IPR053136">
    <property type="entry name" value="UTP_pyrophosphatase-like"/>
</dbReference>
<accession>A0A418WR60</accession>
<dbReference type="Pfam" id="PF01863">
    <property type="entry name" value="YgjP-like"/>
    <property type="match status" value="1"/>
</dbReference>
<dbReference type="RefSeq" id="WP_119760152.1">
    <property type="nucleotide sequence ID" value="NZ_QYUM01000002.1"/>
</dbReference>
<protein>
    <submittedName>
        <fullName evidence="2">DUF45 domain-containing protein</fullName>
    </submittedName>
</protein>
<evidence type="ECO:0000259" key="1">
    <source>
        <dbReference type="Pfam" id="PF01863"/>
    </source>
</evidence>
<organism evidence="2 3">
    <name type="scientific">Sphingomonas cavernae</name>
    <dbReference type="NCBI Taxonomy" id="2320861"/>
    <lineage>
        <taxon>Bacteria</taxon>
        <taxon>Pseudomonadati</taxon>
        <taxon>Pseudomonadota</taxon>
        <taxon>Alphaproteobacteria</taxon>
        <taxon>Sphingomonadales</taxon>
        <taxon>Sphingomonadaceae</taxon>
        <taxon>Sphingomonas</taxon>
    </lineage>
</organism>
<name>A0A418WR60_9SPHN</name>
<comment type="caution">
    <text evidence="2">The sequence shown here is derived from an EMBL/GenBank/DDBJ whole genome shotgun (WGS) entry which is preliminary data.</text>
</comment>
<dbReference type="InterPro" id="IPR002725">
    <property type="entry name" value="YgjP-like_metallopeptidase"/>
</dbReference>
<dbReference type="OrthoDB" id="9795402at2"/>
<reference evidence="2 3" key="1">
    <citation type="submission" date="2018-09" db="EMBL/GenBank/DDBJ databases">
        <authorList>
            <person name="Zhu H."/>
        </authorList>
    </citation>
    <scope>NUCLEOTIDE SEQUENCE [LARGE SCALE GENOMIC DNA]</scope>
    <source>
        <strain evidence="2 3">K2R01-6</strain>
    </source>
</reference>
<dbReference type="EMBL" id="QYUM01000002">
    <property type="protein sequence ID" value="RJF93738.1"/>
    <property type="molecule type" value="Genomic_DNA"/>
</dbReference>
<sequence>MRLSVDPRNGAVTLSLPWRAALGAALEWADGQRRWVDSALANIPQARPICPGGTFPFEGEDLIVDWRQGLPRTVRREPGRLVFGGPRDAVASRLIGWAKREALATLERETREIAAHAGVTVGRVGVGDPRARWGSCAANGDIRYSWRLIMAPVFVRRSTVAHEVAHRVHMDHSPAFHALAARLYGGDPDVARAWLRAHGSALHWVGREGS</sequence>
<evidence type="ECO:0000313" key="3">
    <source>
        <dbReference type="Proteomes" id="UP000286100"/>
    </source>
</evidence>
<keyword evidence="3" id="KW-1185">Reference proteome</keyword>
<evidence type="ECO:0000313" key="2">
    <source>
        <dbReference type="EMBL" id="RJF93738.1"/>
    </source>
</evidence>
<dbReference type="CDD" id="cd07344">
    <property type="entry name" value="M48_yhfN_like"/>
    <property type="match status" value="1"/>
</dbReference>
<dbReference type="Gene3D" id="3.30.2010.10">
    <property type="entry name" value="Metalloproteases ('zincins'), catalytic domain"/>
    <property type="match status" value="1"/>
</dbReference>
<feature type="domain" description="YgjP-like metallopeptidase" evidence="1">
    <location>
        <begin position="2"/>
        <end position="198"/>
    </location>
</feature>